<keyword evidence="3" id="KW-1185">Reference proteome</keyword>
<protein>
    <submittedName>
        <fullName evidence="2">Uncharacterized protein</fullName>
    </submittedName>
</protein>
<evidence type="ECO:0000313" key="2">
    <source>
        <dbReference type="EMBL" id="GIX75191.1"/>
    </source>
</evidence>
<comment type="caution">
    <text evidence="2">The sequence shown here is derived from an EMBL/GenBank/DDBJ whole genome shotgun (WGS) entry which is preliminary data.</text>
</comment>
<proteinExistence type="predicted"/>
<organism evidence="2 3">
    <name type="scientific">Caerostris extrusa</name>
    <name type="common">Bark spider</name>
    <name type="synonym">Caerostris bankana</name>
    <dbReference type="NCBI Taxonomy" id="172846"/>
    <lineage>
        <taxon>Eukaryota</taxon>
        <taxon>Metazoa</taxon>
        <taxon>Ecdysozoa</taxon>
        <taxon>Arthropoda</taxon>
        <taxon>Chelicerata</taxon>
        <taxon>Arachnida</taxon>
        <taxon>Araneae</taxon>
        <taxon>Araneomorphae</taxon>
        <taxon>Entelegynae</taxon>
        <taxon>Araneoidea</taxon>
        <taxon>Araneidae</taxon>
        <taxon>Caerostris</taxon>
    </lineage>
</organism>
<dbReference type="Proteomes" id="UP001054945">
    <property type="component" value="Unassembled WGS sequence"/>
</dbReference>
<name>A0AAV4MV09_CAEEX</name>
<accession>A0AAV4MV09</accession>
<dbReference type="EMBL" id="BPLR01002569">
    <property type="protein sequence ID" value="GIX75191.1"/>
    <property type="molecule type" value="Genomic_DNA"/>
</dbReference>
<evidence type="ECO:0000313" key="3">
    <source>
        <dbReference type="Proteomes" id="UP001054945"/>
    </source>
</evidence>
<sequence length="111" mass="12979">MCFLFCAELIYQEVPRVRADSQHPGHSAGRISSQLPDGWSHRNRRRGGRRAVHEWSEQPVQQKKISFLPTLEFFTQTSARERNLIGRNSTHNQKQARISSMNFNLFLSFTY</sequence>
<dbReference type="AlphaFoldDB" id="A0AAV4MV09"/>
<feature type="compositionally biased region" description="Basic residues" evidence="1">
    <location>
        <begin position="41"/>
        <end position="50"/>
    </location>
</feature>
<evidence type="ECO:0000256" key="1">
    <source>
        <dbReference type="SAM" id="MobiDB-lite"/>
    </source>
</evidence>
<feature type="region of interest" description="Disordered" evidence="1">
    <location>
        <begin position="20"/>
        <end position="55"/>
    </location>
</feature>
<gene>
    <name evidence="2" type="ORF">CEXT_407661</name>
</gene>
<reference evidence="2 3" key="1">
    <citation type="submission" date="2021-06" db="EMBL/GenBank/DDBJ databases">
        <title>Caerostris extrusa draft genome.</title>
        <authorList>
            <person name="Kono N."/>
            <person name="Arakawa K."/>
        </authorList>
    </citation>
    <scope>NUCLEOTIDE SEQUENCE [LARGE SCALE GENOMIC DNA]</scope>
</reference>